<proteinExistence type="predicted"/>
<organism evidence="1 2">
    <name type="scientific">Limimaricola cinnabarinus LL-001</name>
    <dbReference type="NCBI Taxonomy" id="1337093"/>
    <lineage>
        <taxon>Bacteria</taxon>
        <taxon>Pseudomonadati</taxon>
        <taxon>Pseudomonadota</taxon>
        <taxon>Alphaproteobacteria</taxon>
        <taxon>Rhodobacterales</taxon>
        <taxon>Paracoccaceae</taxon>
        <taxon>Limimaricola</taxon>
    </lineage>
</organism>
<dbReference type="STRING" id="1337093.MBELCI_2582"/>
<sequence>MRLFHDAASGVTIERPGAGPEGLWPLHLCTESFDGGFVSLAIALPGPVLAGLRRRHLLGIEVDLGDAGPPRGFARLNLRQGPNSEALLRGLPRTDPTGTEFDLWSIKTDPERIESGWIDLIFEAPLPARIEIIDVVIARRPRAAF</sequence>
<dbReference type="AlphaFoldDB" id="U2Z527"/>
<protein>
    <submittedName>
        <fullName evidence="1">Uncharacterized protein</fullName>
    </submittedName>
</protein>
<evidence type="ECO:0000313" key="2">
    <source>
        <dbReference type="Proteomes" id="UP000016566"/>
    </source>
</evidence>
<dbReference type="eggNOG" id="ENOG502Z8P0">
    <property type="taxonomic scope" value="Bacteria"/>
</dbReference>
<dbReference type="Proteomes" id="UP000016566">
    <property type="component" value="Unassembled WGS sequence"/>
</dbReference>
<name>U2Z527_9RHOB</name>
<gene>
    <name evidence="1" type="ORF">MBELCI_2582</name>
</gene>
<comment type="caution">
    <text evidence="1">The sequence shown here is derived from an EMBL/GenBank/DDBJ whole genome shotgun (WGS) entry which is preliminary data.</text>
</comment>
<keyword evidence="2" id="KW-1185">Reference proteome</keyword>
<dbReference type="InterPro" id="IPR045514">
    <property type="entry name" value="DUF6478"/>
</dbReference>
<dbReference type="Pfam" id="PF20086">
    <property type="entry name" value="DUF6478"/>
    <property type="match status" value="1"/>
</dbReference>
<accession>U2Z527</accession>
<reference evidence="1" key="1">
    <citation type="journal article" date="2013" name="Genome Announc.">
        <title>Draft Genome Sequence of Loktanella cinnabarina LL-001T, Isolated from Deep-Sea Floor Sediment.</title>
        <authorList>
            <person name="Nishi S."/>
            <person name="Tsubouchi T."/>
            <person name="Takaki Y."/>
            <person name="Koyanagi R."/>
            <person name="Satoh N."/>
            <person name="Maruyama T."/>
            <person name="Hatada Y."/>
        </authorList>
    </citation>
    <scope>NUCLEOTIDE SEQUENCE [LARGE SCALE GENOMIC DNA]</scope>
    <source>
        <strain evidence="1">LL-001</strain>
    </source>
</reference>
<evidence type="ECO:0000313" key="1">
    <source>
        <dbReference type="EMBL" id="GAD56530.1"/>
    </source>
</evidence>
<dbReference type="EMBL" id="BATB01000039">
    <property type="protein sequence ID" value="GAD56530.1"/>
    <property type="molecule type" value="Genomic_DNA"/>
</dbReference>